<feature type="domain" description="S1 motif" evidence="5">
    <location>
        <begin position="107"/>
        <end position="174"/>
    </location>
</feature>
<comment type="caution">
    <text evidence="6">The sequence shown here is derived from an EMBL/GenBank/DDBJ whole genome shotgun (WGS) entry which is preliminary data.</text>
</comment>
<gene>
    <name evidence="6" type="ORF">A2W59_00115</name>
</gene>
<dbReference type="SMART" id="SM00316">
    <property type="entry name" value="S1"/>
    <property type="match status" value="2"/>
</dbReference>
<organism evidence="6 7">
    <name type="scientific">Candidatus Terrybacteria bacterium RIFCSPHIGHO2_02_41_19</name>
    <dbReference type="NCBI Taxonomy" id="1802364"/>
    <lineage>
        <taxon>Bacteria</taxon>
        <taxon>Candidatus Terryibacteriota</taxon>
    </lineage>
</organism>
<evidence type="ECO:0000256" key="4">
    <source>
        <dbReference type="ARBA" id="ARBA00025604"/>
    </source>
</evidence>
<dbReference type="PROSITE" id="PS50126">
    <property type="entry name" value="S1"/>
    <property type="match status" value="2"/>
</dbReference>
<sequence length="176" mass="19852">MIFSEKNSDMEEIKDMVSKYKIGDIVEGDVTGMVDFGIFIKIDDNLEGLAHISELDWSLIEKPANHFKVGEKVKAQIINIVDGKVSLSLKALKLDPWQEAKDKYHKGDIVKGVVIKFNRHGVLASIEEGVSGLVHISGFKTEAEMKQKLEMGRSYNFQITNFEPKEHKLTLVYLEG</sequence>
<comment type="similarity">
    <text evidence="1">Belongs to the bacterial ribosomal protein bS1 family.</text>
</comment>
<dbReference type="SUPFAM" id="SSF50249">
    <property type="entry name" value="Nucleic acid-binding proteins"/>
    <property type="match status" value="2"/>
</dbReference>
<dbReference type="PANTHER" id="PTHR10724:SF7">
    <property type="entry name" value="SMALL RIBOSOMAL SUBUNIT PROTEIN BS1C"/>
    <property type="match status" value="1"/>
</dbReference>
<feature type="domain" description="S1 motif" evidence="5">
    <location>
        <begin position="23"/>
        <end position="90"/>
    </location>
</feature>
<dbReference type="GO" id="GO:0006412">
    <property type="term" value="P:translation"/>
    <property type="evidence" value="ECO:0007669"/>
    <property type="project" value="TreeGrafter"/>
</dbReference>
<evidence type="ECO:0000256" key="1">
    <source>
        <dbReference type="ARBA" id="ARBA00006767"/>
    </source>
</evidence>
<name>A0A1G2PTQ1_9BACT</name>
<dbReference type="FunFam" id="2.40.50.140:FF:000103">
    <property type="entry name" value="protein RRP5 homolog"/>
    <property type="match status" value="1"/>
</dbReference>
<evidence type="ECO:0000256" key="3">
    <source>
        <dbReference type="ARBA" id="ARBA00023274"/>
    </source>
</evidence>
<dbReference type="GO" id="GO:0003729">
    <property type="term" value="F:mRNA binding"/>
    <property type="evidence" value="ECO:0007669"/>
    <property type="project" value="TreeGrafter"/>
</dbReference>
<evidence type="ECO:0000313" key="7">
    <source>
        <dbReference type="Proteomes" id="UP000178646"/>
    </source>
</evidence>
<accession>A0A1G2PTQ1</accession>
<dbReference type="Proteomes" id="UP000178646">
    <property type="component" value="Unassembled WGS sequence"/>
</dbReference>
<dbReference type="AlphaFoldDB" id="A0A1G2PTQ1"/>
<evidence type="ECO:0000313" key="6">
    <source>
        <dbReference type="EMBL" id="OHA51109.1"/>
    </source>
</evidence>
<reference evidence="6 7" key="1">
    <citation type="journal article" date="2016" name="Nat. Commun.">
        <title>Thousands of microbial genomes shed light on interconnected biogeochemical processes in an aquifer system.</title>
        <authorList>
            <person name="Anantharaman K."/>
            <person name="Brown C.T."/>
            <person name="Hug L.A."/>
            <person name="Sharon I."/>
            <person name="Castelle C.J."/>
            <person name="Probst A.J."/>
            <person name="Thomas B.C."/>
            <person name="Singh A."/>
            <person name="Wilkins M.J."/>
            <person name="Karaoz U."/>
            <person name="Brodie E.L."/>
            <person name="Williams K.H."/>
            <person name="Hubbard S.S."/>
            <person name="Banfield J.F."/>
        </authorList>
    </citation>
    <scope>NUCLEOTIDE SEQUENCE [LARGE SCALE GENOMIC DNA]</scope>
</reference>
<proteinExistence type="inferred from homology"/>
<dbReference type="GO" id="GO:0022627">
    <property type="term" value="C:cytosolic small ribosomal subunit"/>
    <property type="evidence" value="ECO:0007669"/>
    <property type="project" value="TreeGrafter"/>
</dbReference>
<keyword evidence="3" id="KW-0687">Ribonucleoprotein</keyword>
<dbReference type="GO" id="GO:0003735">
    <property type="term" value="F:structural constituent of ribosome"/>
    <property type="evidence" value="ECO:0007669"/>
    <property type="project" value="TreeGrafter"/>
</dbReference>
<evidence type="ECO:0000259" key="5">
    <source>
        <dbReference type="PROSITE" id="PS50126"/>
    </source>
</evidence>
<dbReference type="EMBL" id="MHSU01000007">
    <property type="protein sequence ID" value="OHA51109.1"/>
    <property type="molecule type" value="Genomic_DNA"/>
</dbReference>
<dbReference type="Pfam" id="PF00575">
    <property type="entry name" value="S1"/>
    <property type="match status" value="2"/>
</dbReference>
<dbReference type="InterPro" id="IPR050437">
    <property type="entry name" value="Ribos_protein_bS1-like"/>
</dbReference>
<dbReference type="PANTHER" id="PTHR10724">
    <property type="entry name" value="30S RIBOSOMAL PROTEIN S1"/>
    <property type="match status" value="1"/>
</dbReference>
<dbReference type="Gene3D" id="2.40.50.140">
    <property type="entry name" value="Nucleic acid-binding proteins"/>
    <property type="match status" value="2"/>
</dbReference>
<keyword evidence="2" id="KW-0689">Ribosomal protein</keyword>
<dbReference type="InterPro" id="IPR003029">
    <property type="entry name" value="S1_domain"/>
</dbReference>
<dbReference type="InterPro" id="IPR012340">
    <property type="entry name" value="NA-bd_OB-fold"/>
</dbReference>
<protein>
    <recommendedName>
        <fullName evidence="5">S1 motif domain-containing protein</fullName>
    </recommendedName>
</protein>
<evidence type="ECO:0000256" key="2">
    <source>
        <dbReference type="ARBA" id="ARBA00022980"/>
    </source>
</evidence>
<comment type="function">
    <text evidence="4">Binds mRNA; thus facilitating recognition of the initiation point. It is needed to translate mRNA with a short Shine-Dalgarno (SD) purine-rich sequence.</text>
</comment>